<keyword evidence="8" id="KW-1185">Reference proteome</keyword>
<proteinExistence type="predicted"/>
<keyword evidence="4 6" id="KW-1133">Transmembrane helix</keyword>
<dbReference type="Proteomes" id="UP000826550">
    <property type="component" value="Chromosome"/>
</dbReference>
<feature type="transmembrane region" description="Helical" evidence="6">
    <location>
        <begin position="12"/>
        <end position="31"/>
    </location>
</feature>
<feature type="transmembrane region" description="Helical" evidence="6">
    <location>
        <begin position="43"/>
        <end position="60"/>
    </location>
</feature>
<accession>A0ABX8W7Q5</accession>
<comment type="subcellular location">
    <subcellularLocation>
        <location evidence="1">Cell membrane</location>
        <topology evidence="1">Multi-pass membrane protein</topology>
    </subcellularLocation>
</comment>
<organism evidence="7 8">
    <name type="scientific">Lactobacillus panisapium</name>
    <dbReference type="NCBI Taxonomy" id="2012495"/>
    <lineage>
        <taxon>Bacteria</taxon>
        <taxon>Bacillati</taxon>
        <taxon>Bacillota</taxon>
        <taxon>Bacilli</taxon>
        <taxon>Lactobacillales</taxon>
        <taxon>Lactobacillaceae</taxon>
        <taxon>Lactobacillus</taxon>
    </lineage>
</organism>
<name>A0ABX8W7Q5_9LACO</name>
<dbReference type="InterPro" id="IPR005538">
    <property type="entry name" value="LrgA/CidA"/>
</dbReference>
<evidence type="ECO:0000313" key="7">
    <source>
        <dbReference type="EMBL" id="QYN53543.1"/>
    </source>
</evidence>
<evidence type="ECO:0000256" key="4">
    <source>
        <dbReference type="ARBA" id="ARBA00022989"/>
    </source>
</evidence>
<feature type="transmembrane region" description="Helical" evidence="6">
    <location>
        <begin position="72"/>
        <end position="89"/>
    </location>
</feature>
<keyword evidence="3 6" id="KW-0812">Transmembrane</keyword>
<sequence length="147" mass="16033">MKKGKAEKTKSAPILVQMFIYAAILFASQIISDLMPKSFPVPTPVIGLVLLYLLLTFHLIKVEWVDSFGSALISLIGFMFVPSGISLAANLKIMETQGVQLVIVIIASTIILLVVVAYTTLFFSWAVHKITSNQTSIVDHKKVGGVK</sequence>
<dbReference type="PANTHER" id="PTHR33931">
    <property type="entry name" value="HOLIN-LIKE PROTEIN CIDA-RELATED"/>
    <property type="match status" value="1"/>
</dbReference>
<dbReference type="RefSeq" id="WP_220220209.1">
    <property type="nucleotide sequence ID" value="NZ_CP048268.1"/>
</dbReference>
<keyword evidence="2" id="KW-1003">Cell membrane</keyword>
<evidence type="ECO:0000256" key="1">
    <source>
        <dbReference type="ARBA" id="ARBA00004651"/>
    </source>
</evidence>
<evidence type="ECO:0000256" key="3">
    <source>
        <dbReference type="ARBA" id="ARBA00022692"/>
    </source>
</evidence>
<evidence type="ECO:0000256" key="5">
    <source>
        <dbReference type="ARBA" id="ARBA00023136"/>
    </source>
</evidence>
<reference evidence="7 8" key="1">
    <citation type="submission" date="2020-01" db="EMBL/GenBank/DDBJ databases">
        <title>Vast differences in strain-level diversity in the gut microbiota of two closely related honey bee species.</title>
        <authorList>
            <person name="Ellegaard K.M."/>
            <person name="Suenami S."/>
            <person name="Miyazaki R."/>
            <person name="Engel P."/>
        </authorList>
    </citation>
    <scope>NUCLEOTIDE SEQUENCE [LARGE SCALE GENOMIC DNA]</scope>
    <source>
        <strain evidence="7 8">ESL0416</strain>
    </source>
</reference>
<gene>
    <name evidence="7" type="ORF">GYM71_08985</name>
</gene>
<evidence type="ECO:0000256" key="2">
    <source>
        <dbReference type="ARBA" id="ARBA00022475"/>
    </source>
</evidence>
<dbReference type="Pfam" id="PF03788">
    <property type="entry name" value="LrgA"/>
    <property type="match status" value="1"/>
</dbReference>
<dbReference type="EMBL" id="CP048268">
    <property type="protein sequence ID" value="QYN53543.1"/>
    <property type="molecule type" value="Genomic_DNA"/>
</dbReference>
<evidence type="ECO:0000256" key="6">
    <source>
        <dbReference type="SAM" id="Phobius"/>
    </source>
</evidence>
<evidence type="ECO:0000313" key="8">
    <source>
        <dbReference type="Proteomes" id="UP000826550"/>
    </source>
</evidence>
<keyword evidence="5 6" id="KW-0472">Membrane</keyword>
<feature type="transmembrane region" description="Helical" evidence="6">
    <location>
        <begin position="101"/>
        <end position="127"/>
    </location>
</feature>
<protein>
    <submittedName>
        <fullName evidence="7">CidA/LrgA family protein</fullName>
    </submittedName>
</protein>
<dbReference type="PANTHER" id="PTHR33931:SF4">
    <property type="entry name" value="ANTIHOLIN-LIKE PROTEIN LRGA"/>
    <property type="match status" value="1"/>
</dbReference>